<feature type="region of interest" description="Disordered" evidence="4">
    <location>
        <begin position="282"/>
        <end position="303"/>
    </location>
</feature>
<organism evidence="7 8">
    <name type="scientific">Microbispora oryzae</name>
    <dbReference type="NCBI Taxonomy" id="2806554"/>
    <lineage>
        <taxon>Bacteria</taxon>
        <taxon>Bacillati</taxon>
        <taxon>Actinomycetota</taxon>
        <taxon>Actinomycetes</taxon>
        <taxon>Streptosporangiales</taxon>
        <taxon>Streptosporangiaceae</taxon>
        <taxon>Microbispora</taxon>
    </lineage>
</organism>
<evidence type="ECO:0000313" key="8">
    <source>
        <dbReference type="Proteomes" id="UP000674234"/>
    </source>
</evidence>
<evidence type="ECO:0000256" key="4">
    <source>
        <dbReference type="SAM" id="MobiDB-lite"/>
    </source>
</evidence>
<evidence type="ECO:0000256" key="5">
    <source>
        <dbReference type="SAM" id="SignalP"/>
    </source>
</evidence>
<feature type="signal peptide" evidence="5">
    <location>
        <begin position="1"/>
        <end position="18"/>
    </location>
</feature>
<evidence type="ECO:0000256" key="1">
    <source>
        <dbReference type="ARBA" id="ARBA00023277"/>
    </source>
</evidence>
<dbReference type="GO" id="GO:0004553">
    <property type="term" value="F:hydrolase activity, hydrolyzing O-glycosyl compounds"/>
    <property type="evidence" value="ECO:0007669"/>
    <property type="project" value="InterPro"/>
</dbReference>
<keyword evidence="2" id="KW-0378">Hydrolase</keyword>
<keyword evidence="2" id="KW-0326">Glycosidase</keyword>
<accession>A0A940WLJ1</accession>
<dbReference type="Gene3D" id="2.60.40.290">
    <property type="match status" value="1"/>
</dbReference>
<dbReference type="InterPro" id="IPR008965">
    <property type="entry name" value="CBM2/CBM3_carb-bd_dom_sf"/>
</dbReference>
<gene>
    <name evidence="7" type="ORF">JOL79_28355</name>
</gene>
<keyword evidence="3" id="KW-0624">Polysaccharide degradation</keyword>
<dbReference type="Pfam" id="PF00553">
    <property type="entry name" value="CBM_2"/>
    <property type="match status" value="1"/>
</dbReference>
<feature type="compositionally biased region" description="Low complexity" evidence="4">
    <location>
        <begin position="172"/>
        <end position="190"/>
    </location>
</feature>
<proteinExistence type="predicted"/>
<feature type="compositionally biased region" description="Pro residues" evidence="4">
    <location>
        <begin position="284"/>
        <end position="300"/>
    </location>
</feature>
<feature type="region of interest" description="Disordered" evidence="4">
    <location>
        <begin position="170"/>
        <end position="191"/>
    </location>
</feature>
<comment type="caution">
    <text evidence="7">The sequence shown here is derived from an EMBL/GenBank/DDBJ whole genome shotgun (WGS) entry which is preliminary data.</text>
</comment>
<dbReference type="Gene3D" id="2.60.40.10">
    <property type="entry name" value="Immunoglobulins"/>
    <property type="match status" value="2"/>
</dbReference>
<dbReference type="PROSITE" id="PS51173">
    <property type="entry name" value="CBM2"/>
    <property type="match status" value="1"/>
</dbReference>
<evidence type="ECO:0000256" key="3">
    <source>
        <dbReference type="ARBA" id="ARBA00023326"/>
    </source>
</evidence>
<feature type="compositionally biased region" description="Low complexity" evidence="4">
    <location>
        <begin position="46"/>
        <end position="74"/>
    </location>
</feature>
<keyword evidence="5" id="KW-0732">Signal</keyword>
<dbReference type="RefSeq" id="WP_210158964.1">
    <property type="nucleotide sequence ID" value="NZ_JAFCNB010000022.1"/>
</dbReference>
<dbReference type="AlphaFoldDB" id="A0A940WLJ1"/>
<reference evidence="7" key="1">
    <citation type="submission" date="2021-02" db="EMBL/GenBank/DDBJ databases">
        <title>Draft genome sequence of Microbispora sp. RL4-1S isolated from rice leaves in Thailand.</title>
        <authorList>
            <person name="Muangham S."/>
            <person name="Duangmal K."/>
        </authorList>
    </citation>
    <scope>NUCLEOTIDE SEQUENCE</scope>
    <source>
        <strain evidence="7">RL4-1S</strain>
    </source>
</reference>
<name>A0A940WLJ1_9ACTN</name>
<feature type="region of interest" description="Disordered" evidence="4">
    <location>
        <begin position="31"/>
        <end position="74"/>
    </location>
</feature>
<dbReference type="InterPro" id="IPR003961">
    <property type="entry name" value="FN3_dom"/>
</dbReference>
<sequence length="414" mass="41499">MTARRPLVWAAVAGAALAAVLMGPAVSPALGQGTAATPAPTPAAPATPTRAATPSAPASTAGTSGADTSAPTKPPFVNICPPPVPAGSITAYVGLCWAASTDDVGVTGYEVYRLDDGGFVLAASPAGTSTVMSNGLVYGHDYTYYIVAKDAAGNVSEPSVLVTTTAVTGARPTATPSPTGDTTSPTAPTGLRPDCVYDIPGTSFCWDASTDNVGVTGYDIYRQTATGYIKVGSRSASSTWFYETGLVTGRSYTYFVVARDAAGNISRPSGLVTALARQGFPTYSPSPTPTSSPSPSPSVSPSPSASPASACAVTYSATSWNTGFTATVTITNIGGAAIDGWTLRFAFPAPGQKVTSGWSATWLQSGADVSATALSWNARIAPGASVQIGFNGSHTGVNPAPGAFTLNGARCAAV</sequence>
<dbReference type="SMART" id="SM00637">
    <property type="entry name" value="CBD_II"/>
    <property type="match status" value="1"/>
</dbReference>
<dbReference type="SUPFAM" id="SSF49265">
    <property type="entry name" value="Fibronectin type III"/>
    <property type="match status" value="2"/>
</dbReference>
<dbReference type="InterPro" id="IPR013783">
    <property type="entry name" value="Ig-like_fold"/>
</dbReference>
<evidence type="ECO:0000256" key="2">
    <source>
        <dbReference type="ARBA" id="ARBA00023295"/>
    </source>
</evidence>
<dbReference type="CDD" id="cd00063">
    <property type="entry name" value="FN3"/>
    <property type="match status" value="1"/>
</dbReference>
<dbReference type="Proteomes" id="UP000674234">
    <property type="component" value="Unassembled WGS sequence"/>
</dbReference>
<dbReference type="GO" id="GO:0000272">
    <property type="term" value="P:polysaccharide catabolic process"/>
    <property type="evidence" value="ECO:0007669"/>
    <property type="project" value="UniProtKB-KW"/>
</dbReference>
<protein>
    <submittedName>
        <fullName evidence="7">Cellulose binding domain-containing protein</fullName>
    </submittedName>
</protein>
<feature type="domain" description="CBM2" evidence="6">
    <location>
        <begin position="304"/>
        <end position="414"/>
    </location>
</feature>
<dbReference type="SUPFAM" id="SSF49384">
    <property type="entry name" value="Carbohydrate-binding domain"/>
    <property type="match status" value="1"/>
</dbReference>
<evidence type="ECO:0000259" key="6">
    <source>
        <dbReference type="PROSITE" id="PS51173"/>
    </source>
</evidence>
<feature type="chain" id="PRO_5038690786" evidence="5">
    <location>
        <begin position="19"/>
        <end position="414"/>
    </location>
</feature>
<keyword evidence="8" id="KW-1185">Reference proteome</keyword>
<dbReference type="EMBL" id="JAFCNB010000022">
    <property type="protein sequence ID" value="MBP2707701.1"/>
    <property type="molecule type" value="Genomic_DNA"/>
</dbReference>
<dbReference type="InterPro" id="IPR036116">
    <property type="entry name" value="FN3_sf"/>
</dbReference>
<evidence type="ECO:0000313" key="7">
    <source>
        <dbReference type="EMBL" id="MBP2707701.1"/>
    </source>
</evidence>
<dbReference type="InterPro" id="IPR012291">
    <property type="entry name" value="CBM2_carb-bd_dom_sf"/>
</dbReference>
<dbReference type="InterPro" id="IPR001919">
    <property type="entry name" value="CBD2"/>
</dbReference>
<keyword evidence="1" id="KW-0119">Carbohydrate metabolism</keyword>
<dbReference type="GO" id="GO:0030247">
    <property type="term" value="F:polysaccharide binding"/>
    <property type="evidence" value="ECO:0007669"/>
    <property type="project" value="UniProtKB-UniRule"/>
</dbReference>